<evidence type="ECO:0000259" key="4">
    <source>
        <dbReference type="SMART" id="SM01082"/>
    </source>
</evidence>
<keyword evidence="2" id="KW-0143">Chaperone</keyword>
<dbReference type="Proteomes" id="UP001255856">
    <property type="component" value="Unassembled WGS sequence"/>
</dbReference>
<proteinExistence type="predicted"/>
<dbReference type="InterPro" id="IPR019098">
    <property type="entry name" value="Histone_chaperone_domain_CHZ"/>
</dbReference>
<evidence type="ECO:0000256" key="2">
    <source>
        <dbReference type="ARBA" id="ARBA00023186"/>
    </source>
</evidence>
<dbReference type="PANTHER" id="PTHR15410:SF2">
    <property type="entry name" value="HIRA-INTERACTING PROTEIN 3"/>
    <property type="match status" value="1"/>
</dbReference>
<dbReference type="Pfam" id="PF09649">
    <property type="entry name" value="CHZ"/>
    <property type="match status" value="1"/>
</dbReference>
<dbReference type="InterPro" id="IPR037647">
    <property type="entry name" value="HIRIP3"/>
</dbReference>
<keyword evidence="6" id="KW-1185">Reference proteome</keyword>
<dbReference type="PANTHER" id="PTHR15410">
    <property type="entry name" value="HIRA-INTERACTING PROTEIN 3"/>
    <property type="match status" value="1"/>
</dbReference>
<comment type="subcellular location">
    <subcellularLocation>
        <location evidence="1">Nucleus</location>
    </subcellularLocation>
</comment>
<evidence type="ECO:0000313" key="6">
    <source>
        <dbReference type="Proteomes" id="UP001255856"/>
    </source>
</evidence>
<keyword evidence="3" id="KW-0539">Nucleus</keyword>
<dbReference type="EMBL" id="JASFZW010000001">
    <property type="protein sequence ID" value="KAK2080499.1"/>
    <property type="molecule type" value="Genomic_DNA"/>
</dbReference>
<evidence type="ECO:0000256" key="3">
    <source>
        <dbReference type="ARBA" id="ARBA00023242"/>
    </source>
</evidence>
<sequence>MCKRATIGIAPSIYVKNKTDQQLRAALEELLSKHGLSKSSGPEAVEAVKQRLAKERDLEGIDVSNIVSGPRRRREAAAPARSYAYT</sequence>
<reference evidence="5" key="1">
    <citation type="submission" date="2021-01" db="EMBL/GenBank/DDBJ databases">
        <authorList>
            <person name="Eckstrom K.M.E."/>
        </authorList>
    </citation>
    <scope>NUCLEOTIDE SEQUENCE</scope>
    <source>
        <strain evidence="5">UVCC 0001</strain>
    </source>
</reference>
<organism evidence="5 6">
    <name type="scientific">Prototheca wickerhamii</name>
    <dbReference type="NCBI Taxonomy" id="3111"/>
    <lineage>
        <taxon>Eukaryota</taxon>
        <taxon>Viridiplantae</taxon>
        <taxon>Chlorophyta</taxon>
        <taxon>core chlorophytes</taxon>
        <taxon>Trebouxiophyceae</taxon>
        <taxon>Chlorellales</taxon>
        <taxon>Chlorellaceae</taxon>
        <taxon>Prototheca</taxon>
    </lineage>
</organism>
<evidence type="ECO:0000313" key="5">
    <source>
        <dbReference type="EMBL" id="KAK2080499.1"/>
    </source>
</evidence>
<evidence type="ECO:0000256" key="1">
    <source>
        <dbReference type="ARBA" id="ARBA00004123"/>
    </source>
</evidence>
<dbReference type="AlphaFoldDB" id="A0AAD9INA9"/>
<protein>
    <recommendedName>
        <fullName evidence="4">Histone chaperone domain-containing protein</fullName>
    </recommendedName>
</protein>
<gene>
    <name evidence="5" type="ORF">QBZ16_000352</name>
</gene>
<accession>A0AAD9INA9</accession>
<dbReference type="SMART" id="SM01082">
    <property type="entry name" value="CHZ"/>
    <property type="match status" value="1"/>
</dbReference>
<dbReference type="GO" id="GO:0005634">
    <property type="term" value="C:nucleus"/>
    <property type="evidence" value="ECO:0007669"/>
    <property type="project" value="UniProtKB-SubCell"/>
</dbReference>
<name>A0AAD9INA9_PROWI</name>
<comment type="caution">
    <text evidence="5">The sequence shown here is derived from an EMBL/GenBank/DDBJ whole genome shotgun (WGS) entry which is preliminary data.</text>
</comment>
<feature type="domain" description="Histone chaperone" evidence="4">
    <location>
        <begin position="52"/>
        <end position="86"/>
    </location>
</feature>